<comment type="caution">
    <text evidence="1">The sequence shown here is derived from an EMBL/GenBank/DDBJ whole genome shotgun (WGS) entry which is preliminary data.</text>
</comment>
<dbReference type="RefSeq" id="WP_264326742.1">
    <property type="nucleotide sequence ID" value="NZ_JADEXQ010000080.1"/>
</dbReference>
<evidence type="ECO:0000313" key="1">
    <source>
        <dbReference type="EMBL" id="MBE9031915.1"/>
    </source>
</evidence>
<reference evidence="1" key="1">
    <citation type="submission" date="2020-10" db="EMBL/GenBank/DDBJ databases">
        <authorList>
            <person name="Castelo-Branco R."/>
            <person name="Eusebio N."/>
            <person name="Adriana R."/>
            <person name="Vieira A."/>
            <person name="Brugerolle De Fraissinette N."/>
            <person name="Rezende De Castro R."/>
            <person name="Schneider M.P."/>
            <person name="Vasconcelos V."/>
            <person name="Leao P.N."/>
        </authorList>
    </citation>
    <scope>NUCLEOTIDE SEQUENCE</scope>
    <source>
        <strain evidence="1">LEGE 11480</strain>
    </source>
</reference>
<dbReference type="Proteomes" id="UP000625316">
    <property type="component" value="Unassembled WGS sequence"/>
</dbReference>
<gene>
    <name evidence="1" type="ORF">IQ266_19450</name>
</gene>
<name>A0A928VSU6_9CYAN</name>
<keyword evidence="2" id="KW-1185">Reference proteome</keyword>
<sequence>MKPILNHHKPKRIRPDQVRVGRFFSLQQGRVGQFLSPRVLLVRKPFQHQVVERCYFGFDSLYQAWKFTEKIAHNGCYFRLDRSRVMPQRYEIEIFNPGEIARLLAFWDRHEAHSTPSDTSINVSIVA</sequence>
<dbReference type="AlphaFoldDB" id="A0A928VSU6"/>
<protein>
    <submittedName>
        <fullName evidence="1">Uncharacterized protein</fullName>
    </submittedName>
</protein>
<accession>A0A928VSU6</accession>
<dbReference type="EMBL" id="JADEXQ010000080">
    <property type="protein sequence ID" value="MBE9031915.1"/>
    <property type="molecule type" value="Genomic_DNA"/>
</dbReference>
<proteinExistence type="predicted"/>
<evidence type="ECO:0000313" key="2">
    <source>
        <dbReference type="Proteomes" id="UP000625316"/>
    </source>
</evidence>
<organism evidence="1 2">
    <name type="scientific">Romeriopsis navalis LEGE 11480</name>
    <dbReference type="NCBI Taxonomy" id="2777977"/>
    <lineage>
        <taxon>Bacteria</taxon>
        <taxon>Bacillati</taxon>
        <taxon>Cyanobacteriota</taxon>
        <taxon>Cyanophyceae</taxon>
        <taxon>Leptolyngbyales</taxon>
        <taxon>Leptolyngbyaceae</taxon>
        <taxon>Romeriopsis</taxon>
        <taxon>Romeriopsis navalis</taxon>
    </lineage>
</organism>